<dbReference type="InterPro" id="IPR037871">
    <property type="entry name" value="PH_Phafin"/>
</dbReference>
<dbReference type="InterPro" id="IPR051765">
    <property type="entry name" value="PH_domain-containing_F"/>
</dbReference>
<evidence type="ECO:0000256" key="1">
    <source>
        <dbReference type="ARBA" id="ARBA00022723"/>
    </source>
</evidence>
<dbReference type="HOGENOM" id="CLU_064864_0_0_1"/>
<evidence type="ECO:0000313" key="7">
    <source>
        <dbReference type="EMBL" id="EDO38501.1"/>
    </source>
</evidence>
<sequence>MVDRLAHSEANKRRIQHVQSCFGSSGQPLWLENKSRVLVGEGVLTKLCRKKPKPRQFFLFNDILVYGNIVINKKKYNKQHIIPLEEIKLLTLEDDGNLKNGWQIISTKKSFAVYAATATEKAEWMAHINKCIQDLLAKTGKKAGGVHAAVWVPDSEASTCMSCMKTKFTAINRRHHCRKCGAVVCGACSTKKFLLPAQSSKPLRVCNSCYNTLSNTKPRAPGEKPEGMISSGIFF</sequence>
<evidence type="ECO:0008006" key="9">
    <source>
        <dbReference type="Google" id="ProtNLM"/>
    </source>
</evidence>
<dbReference type="FunCoup" id="A7SCW3">
    <property type="interactions" value="141"/>
</dbReference>
<dbReference type="EMBL" id="DS469625">
    <property type="protein sequence ID" value="EDO38501.1"/>
    <property type="molecule type" value="Genomic_DNA"/>
</dbReference>
<dbReference type="SUPFAM" id="SSF57903">
    <property type="entry name" value="FYVE/PHD zinc finger"/>
    <property type="match status" value="1"/>
</dbReference>
<dbReference type="OrthoDB" id="70570at2759"/>
<dbReference type="Pfam" id="PF00169">
    <property type="entry name" value="PH"/>
    <property type="match status" value="1"/>
</dbReference>
<keyword evidence="2 4" id="KW-0863">Zinc-finger</keyword>
<dbReference type="GO" id="GO:0035091">
    <property type="term" value="F:phosphatidylinositol binding"/>
    <property type="evidence" value="ECO:0000318"/>
    <property type="project" value="GO_Central"/>
</dbReference>
<dbReference type="CDD" id="cd01218">
    <property type="entry name" value="PH_Phafin2-like"/>
    <property type="match status" value="1"/>
</dbReference>
<dbReference type="STRING" id="45351.A7SCW3"/>
<dbReference type="Proteomes" id="UP000001593">
    <property type="component" value="Unassembled WGS sequence"/>
</dbReference>
<protein>
    <recommendedName>
        <fullName evidence="9">Pleckstrin homology domain-containing family F member 2</fullName>
    </recommendedName>
</protein>
<dbReference type="CDD" id="cd15717">
    <property type="entry name" value="FYVE_PKHF"/>
    <property type="match status" value="1"/>
</dbReference>
<dbReference type="GO" id="GO:0005769">
    <property type="term" value="C:early endosome"/>
    <property type="evidence" value="ECO:0000318"/>
    <property type="project" value="GO_Central"/>
</dbReference>
<name>A7SCW3_NEMVE</name>
<dbReference type="InterPro" id="IPR017455">
    <property type="entry name" value="Znf_FYVE-rel"/>
</dbReference>
<dbReference type="SMART" id="SM00064">
    <property type="entry name" value="FYVE"/>
    <property type="match status" value="1"/>
</dbReference>
<dbReference type="Gene3D" id="2.30.29.30">
    <property type="entry name" value="Pleckstrin-homology domain (PH domain)/Phosphotyrosine-binding domain (PTB)"/>
    <property type="match status" value="1"/>
</dbReference>
<dbReference type="InterPro" id="IPR013083">
    <property type="entry name" value="Znf_RING/FYVE/PHD"/>
</dbReference>
<dbReference type="InterPro" id="IPR000306">
    <property type="entry name" value="Znf_FYVE"/>
</dbReference>
<dbReference type="AlphaFoldDB" id="A7SCW3"/>
<feature type="domain" description="PH" evidence="5">
    <location>
        <begin position="37"/>
        <end position="133"/>
    </location>
</feature>
<dbReference type="Gene3D" id="3.30.40.10">
    <property type="entry name" value="Zinc/RING finger domain, C3HC4 (zinc finger)"/>
    <property type="match status" value="1"/>
</dbReference>
<dbReference type="PROSITE" id="PS50003">
    <property type="entry name" value="PH_DOMAIN"/>
    <property type="match status" value="1"/>
</dbReference>
<feature type="domain" description="FYVE-type" evidence="6">
    <location>
        <begin position="154"/>
        <end position="214"/>
    </location>
</feature>
<dbReference type="InterPro" id="IPR011993">
    <property type="entry name" value="PH-like_dom_sf"/>
</dbReference>
<reference evidence="7 8" key="1">
    <citation type="journal article" date="2007" name="Science">
        <title>Sea anemone genome reveals ancestral eumetazoan gene repertoire and genomic organization.</title>
        <authorList>
            <person name="Putnam N.H."/>
            <person name="Srivastava M."/>
            <person name="Hellsten U."/>
            <person name="Dirks B."/>
            <person name="Chapman J."/>
            <person name="Salamov A."/>
            <person name="Terry A."/>
            <person name="Shapiro H."/>
            <person name="Lindquist E."/>
            <person name="Kapitonov V.V."/>
            <person name="Jurka J."/>
            <person name="Genikhovich G."/>
            <person name="Grigoriev I.V."/>
            <person name="Lucas S.M."/>
            <person name="Steele R.E."/>
            <person name="Finnerty J.R."/>
            <person name="Technau U."/>
            <person name="Martindale M.Q."/>
            <person name="Rokhsar D.S."/>
        </authorList>
    </citation>
    <scope>NUCLEOTIDE SEQUENCE [LARGE SCALE GENOMIC DNA]</scope>
    <source>
        <strain evidence="8">CH2 X CH6</strain>
    </source>
</reference>
<dbReference type="FunFam" id="2.30.29.30:FF:000167">
    <property type="entry name" value="Pleckstrin homology domain-containing family F member 2"/>
    <property type="match status" value="1"/>
</dbReference>
<accession>A7SCW3</accession>
<evidence type="ECO:0000259" key="6">
    <source>
        <dbReference type="PROSITE" id="PS50178"/>
    </source>
</evidence>
<evidence type="ECO:0000256" key="4">
    <source>
        <dbReference type="PROSITE-ProRule" id="PRU00091"/>
    </source>
</evidence>
<gene>
    <name evidence="7" type="ORF">NEMVEDRAFT_v1g229912</name>
</gene>
<dbReference type="InterPro" id="IPR011011">
    <property type="entry name" value="Znf_FYVE_PHD"/>
</dbReference>
<dbReference type="PhylomeDB" id="A7SCW3"/>
<dbReference type="KEGG" id="nve:5510063"/>
<dbReference type="GO" id="GO:0008333">
    <property type="term" value="P:endosome to lysosome transport"/>
    <property type="evidence" value="ECO:0000318"/>
    <property type="project" value="GO_Central"/>
</dbReference>
<dbReference type="SMART" id="SM00233">
    <property type="entry name" value="PH"/>
    <property type="match status" value="1"/>
</dbReference>
<evidence type="ECO:0000256" key="3">
    <source>
        <dbReference type="ARBA" id="ARBA00022833"/>
    </source>
</evidence>
<dbReference type="GO" id="GO:0007032">
    <property type="term" value="P:endosome organization"/>
    <property type="evidence" value="ECO:0000318"/>
    <property type="project" value="GO_Central"/>
</dbReference>
<keyword evidence="1" id="KW-0479">Metal-binding</keyword>
<proteinExistence type="predicted"/>
<evidence type="ECO:0000313" key="8">
    <source>
        <dbReference type="Proteomes" id="UP000001593"/>
    </source>
</evidence>
<dbReference type="eggNOG" id="KOG1729">
    <property type="taxonomic scope" value="Eukaryota"/>
</dbReference>
<dbReference type="Pfam" id="PF01363">
    <property type="entry name" value="FYVE"/>
    <property type="match status" value="1"/>
</dbReference>
<dbReference type="PROSITE" id="PS50178">
    <property type="entry name" value="ZF_FYVE"/>
    <property type="match status" value="1"/>
</dbReference>
<dbReference type="OMA" id="PVRVCEH"/>
<dbReference type="InterPro" id="IPR001849">
    <property type="entry name" value="PH_domain"/>
</dbReference>
<evidence type="ECO:0000256" key="2">
    <source>
        <dbReference type="ARBA" id="ARBA00022771"/>
    </source>
</evidence>
<dbReference type="SUPFAM" id="SSF50729">
    <property type="entry name" value="PH domain-like"/>
    <property type="match status" value="1"/>
</dbReference>
<dbReference type="InParanoid" id="A7SCW3"/>
<organism evidence="7 8">
    <name type="scientific">Nematostella vectensis</name>
    <name type="common">Starlet sea anemone</name>
    <dbReference type="NCBI Taxonomy" id="45351"/>
    <lineage>
        <taxon>Eukaryota</taxon>
        <taxon>Metazoa</taxon>
        <taxon>Cnidaria</taxon>
        <taxon>Anthozoa</taxon>
        <taxon>Hexacorallia</taxon>
        <taxon>Actiniaria</taxon>
        <taxon>Edwardsiidae</taxon>
        <taxon>Nematostella</taxon>
    </lineage>
</organism>
<keyword evidence="8" id="KW-1185">Reference proteome</keyword>
<dbReference type="PANTHER" id="PTHR46280">
    <property type="entry name" value="PLECKSTRIN HOMOLOGY DOMAIN-CONTAINING FAMILY F MEMBER 2-RELATED"/>
    <property type="match status" value="1"/>
</dbReference>
<dbReference type="GO" id="GO:0008270">
    <property type="term" value="F:zinc ion binding"/>
    <property type="evidence" value="ECO:0007669"/>
    <property type="project" value="UniProtKB-KW"/>
</dbReference>
<dbReference type="PANTHER" id="PTHR46280:SF3">
    <property type="entry name" value="PLECKSTRIN HOMOLOGY DOMAIN-CONTAINING FAMILY F MEMBER 1 HOMOLOG"/>
    <property type="match status" value="1"/>
</dbReference>
<evidence type="ECO:0000259" key="5">
    <source>
        <dbReference type="PROSITE" id="PS50003"/>
    </source>
</evidence>
<keyword evidence="3" id="KW-0862">Zinc</keyword>